<dbReference type="SUPFAM" id="SSF53807">
    <property type="entry name" value="Helical backbone' metal receptor"/>
    <property type="match status" value="1"/>
</dbReference>
<dbReference type="RefSeq" id="WP_070444168.1">
    <property type="nucleotide sequence ID" value="NZ_VIOG01000020.1"/>
</dbReference>
<dbReference type="AlphaFoldDB" id="A0A553FM58"/>
<name>A0A553FM58_9CORY</name>
<proteinExistence type="inferred from homology"/>
<evidence type="ECO:0000256" key="2">
    <source>
        <dbReference type="ARBA" id="ARBA00008814"/>
    </source>
</evidence>
<evidence type="ECO:0000256" key="5">
    <source>
        <dbReference type="SAM" id="SignalP"/>
    </source>
</evidence>
<gene>
    <name evidence="7" type="ORF">FNY97_13305</name>
</gene>
<dbReference type="Proteomes" id="UP000320443">
    <property type="component" value="Unassembled WGS sequence"/>
</dbReference>
<comment type="subcellular location">
    <subcellularLocation>
        <location evidence="1">Cell envelope</location>
    </subcellularLocation>
</comment>
<evidence type="ECO:0000256" key="3">
    <source>
        <dbReference type="ARBA" id="ARBA00022448"/>
    </source>
</evidence>
<dbReference type="Pfam" id="PF01497">
    <property type="entry name" value="Peripla_BP_2"/>
    <property type="match status" value="1"/>
</dbReference>
<feature type="chain" id="PRO_5044617334" evidence="5">
    <location>
        <begin position="36"/>
        <end position="343"/>
    </location>
</feature>
<reference evidence="7 8" key="1">
    <citation type="submission" date="2019-07" db="EMBL/GenBank/DDBJ databases">
        <title>Draft genome of C. aurimucosum strain 2274.</title>
        <authorList>
            <person name="Pacheco L.G.C."/>
            <person name="Aguiar E.R.G.R."/>
            <person name="Santos C.S."/>
            <person name="Rocha D.J.P.G."/>
            <person name="Sant'Anna L.O."/>
            <person name="Mattos-Guaraldi A.L."/>
            <person name="Santos L.S."/>
        </authorList>
    </citation>
    <scope>NUCLEOTIDE SEQUENCE [LARGE SCALE GENOMIC DNA]</scope>
    <source>
        <strain evidence="7 8">2274</strain>
    </source>
</reference>
<accession>A0A553FM58</accession>
<dbReference type="GO" id="GO:1901678">
    <property type="term" value="P:iron coordination entity transport"/>
    <property type="evidence" value="ECO:0007669"/>
    <property type="project" value="UniProtKB-ARBA"/>
</dbReference>
<dbReference type="PANTHER" id="PTHR30532:SF28">
    <property type="entry name" value="PETROBACTIN-BINDING PROTEIN YCLQ"/>
    <property type="match status" value="1"/>
</dbReference>
<evidence type="ECO:0000313" key="8">
    <source>
        <dbReference type="Proteomes" id="UP000320443"/>
    </source>
</evidence>
<keyword evidence="4 5" id="KW-0732">Signal</keyword>
<organism evidence="7 8">
    <name type="scientific">Corynebacterium hiratae</name>
    <dbReference type="NCBI Taxonomy" id="3139423"/>
    <lineage>
        <taxon>Bacteria</taxon>
        <taxon>Bacillati</taxon>
        <taxon>Actinomycetota</taxon>
        <taxon>Actinomycetes</taxon>
        <taxon>Mycobacteriales</taxon>
        <taxon>Corynebacteriaceae</taxon>
        <taxon>Corynebacterium</taxon>
    </lineage>
</organism>
<keyword evidence="8" id="KW-1185">Reference proteome</keyword>
<sequence length="343" mass="37096">MFNLSRRASRTTAAKVAATLSVAALALTGCSSSQSEETAEPTESAAAGASTITLEDNFGSKEVTLPVENPAVTDNRAFSILAQWDIDLAAAPLRLVPKSLRDTYNKDTVEVDLGSHKEPDLEGLVAAEPDVVWNGQRFEQHQEDIEKLLEDVPVLDFEPRDDEDFFDELKRHTEALGQVFGHEEDAAKLIEDFDAAAERAKKAYNPEQKVMAVNTSGGEIGYIAPGIGRVYGPVFELLGLTPALEVSNASDDHEGDDISVEAIAESNPDWILVMDRDSAISKEGQDVTPGEKLVKDNAALKNVTAVKEGNVYVAPNDTYIDESIITYTEILNALADAFEKANA</sequence>
<feature type="signal peptide" evidence="5">
    <location>
        <begin position="1"/>
        <end position="35"/>
    </location>
</feature>
<dbReference type="EMBL" id="VKDK01000039">
    <property type="protein sequence ID" value="TRX58340.1"/>
    <property type="molecule type" value="Genomic_DNA"/>
</dbReference>
<comment type="similarity">
    <text evidence="2">Belongs to the bacterial solute-binding protein 8 family.</text>
</comment>
<dbReference type="InterPro" id="IPR051313">
    <property type="entry name" value="Bact_iron-sidero_bind"/>
</dbReference>
<dbReference type="Gene3D" id="3.40.50.1980">
    <property type="entry name" value="Nitrogenase molybdenum iron protein domain"/>
    <property type="match status" value="2"/>
</dbReference>
<keyword evidence="3" id="KW-0813">Transport</keyword>
<evidence type="ECO:0000259" key="6">
    <source>
        <dbReference type="PROSITE" id="PS50983"/>
    </source>
</evidence>
<dbReference type="PROSITE" id="PS51257">
    <property type="entry name" value="PROKAR_LIPOPROTEIN"/>
    <property type="match status" value="1"/>
</dbReference>
<dbReference type="PANTHER" id="PTHR30532">
    <property type="entry name" value="IRON III DICITRATE-BINDING PERIPLASMIC PROTEIN"/>
    <property type="match status" value="1"/>
</dbReference>
<evidence type="ECO:0000313" key="7">
    <source>
        <dbReference type="EMBL" id="TRX58340.1"/>
    </source>
</evidence>
<dbReference type="InterPro" id="IPR002491">
    <property type="entry name" value="ABC_transptr_periplasmic_BD"/>
</dbReference>
<dbReference type="PROSITE" id="PS50983">
    <property type="entry name" value="FE_B12_PBP"/>
    <property type="match status" value="1"/>
</dbReference>
<evidence type="ECO:0000256" key="1">
    <source>
        <dbReference type="ARBA" id="ARBA00004196"/>
    </source>
</evidence>
<protein>
    <submittedName>
        <fullName evidence="7">ABC transporter substrate-binding protein</fullName>
    </submittedName>
</protein>
<evidence type="ECO:0000256" key="4">
    <source>
        <dbReference type="ARBA" id="ARBA00022729"/>
    </source>
</evidence>
<feature type="domain" description="Fe/B12 periplasmic-binding" evidence="6">
    <location>
        <begin position="69"/>
        <end position="342"/>
    </location>
</feature>
<comment type="caution">
    <text evidence="7">The sequence shown here is derived from an EMBL/GenBank/DDBJ whole genome shotgun (WGS) entry which is preliminary data.</text>
</comment>
<dbReference type="GO" id="GO:0030288">
    <property type="term" value="C:outer membrane-bounded periplasmic space"/>
    <property type="evidence" value="ECO:0007669"/>
    <property type="project" value="TreeGrafter"/>
</dbReference>